<name>B8CV02_SHEPW</name>
<proteinExistence type="predicted"/>
<dbReference type="AlphaFoldDB" id="B8CV02"/>
<dbReference type="Proteomes" id="UP000000753">
    <property type="component" value="Chromosome"/>
</dbReference>
<keyword evidence="2" id="KW-1185">Reference proteome</keyword>
<gene>
    <name evidence="1" type="ordered locus">swp_4856</name>
</gene>
<protein>
    <submittedName>
        <fullName evidence="1">Uncharacterized protein</fullName>
    </submittedName>
</protein>
<organism evidence="1 2">
    <name type="scientific">Shewanella piezotolerans (strain WP3 / JCM 13877)</name>
    <dbReference type="NCBI Taxonomy" id="225849"/>
    <lineage>
        <taxon>Bacteria</taxon>
        <taxon>Pseudomonadati</taxon>
        <taxon>Pseudomonadota</taxon>
        <taxon>Gammaproteobacteria</taxon>
        <taxon>Alteromonadales</taxon>
        <taxon>Shewanellaceae</taxon>
        <taxon>Shewanella</taxon>
    </lineage>
</organism>
<dbReference type="KEGG" id="swp:swp_4856"/>
<evidence type="ECO:0000313" key="1">
    <source>
        <dbReference type="EMBL" id="ACJ31478.1"/>
    </source>
</evidence>
<dbReference type="HOGENOM" id="CLU_3221996_0_0_6"/>
<accession>B8CV02</accession>
<dbReference type="STRING" id="225849.swp_4856"/>
<reference evidence="1 2" key="1">
    <citation type="journal article" date="2008" name="PLoS ONE">
        <title>Environmental adaptation: genomic analysis of the piezotolerant and psychrotolerant deep-sea iron reducing bacterium Shewanella piezotolerans WP3.</title>
        <authorList>
            <person name="Wang F."/>
            <person name="Wang J."/>
            <person name="Jian H."/>
            <person name="Zhang B."/>
            <person name="Li S."/>
            <person name="Wang F."/>
            <person name="Zeng X."/>
            <person name="Gao L."/>
            <person name="Bartlett D.H."/>
            <person name="Yu J."/>
            <person name="Hu S."/>
            <person name="Xiao X."/>
        </authorList>
    </citation>
    <scope>NUCLEOTIDE SEQUENCE [LARGE SCALE GENOMIC DNA]</scope>
    <source>
        <strain evidence="2">WP3 / JCM 13877</strain>
    </source>
</reference>
<sequence length="44" mass="4762">MKLPTQSQPIERTTYQSSAAGMGANASLALTPMLAQTLYPYMNL</sequence>
<evidence type="ECO:0000313" key="2">
    <source>
        <dbReference type="Proteomes" id="UP000000753"/>
    </source>
</evidence>
<dbReference type="RefSeq" id="WP_020914808.1">
    <property type="nucleotide sequence ID" value="NC_011566.1"/>
</dbReference>
<dbReference type="EMBL" id="CP000472">
    <property type="protein sequence ID" value="ACJ31478.1"/>
    <property type="molecule type" value="Genomic_DNA"/>
</dbReference>